<dbReference type="NCBIfam" id="NF004685">
    <property type="entry name" value="PRK06029.1"/>
    <property type="match status" value="1"/>
</dbReference>
<accession>H8L448</accession>
<dbReference type="FunFam" id="3.40.50.1950:FF:000001">
    <property type="entry name" value="Flavin prenyltransferase UbiX"/>
    <property type="match status" value="1"/>
</dbReference>
<dbReference type="RefSeq" id="WP_014403527.1">
    <property type="nucleotide sequence ID" value="NC_017033.1"/>
</dbReference>
<evidence type="ECO:0000256" key="5">
    <source>
        <dbReference type="ARBA" id="ARBA00050612"/>
    </source>
</evidence>
<dbReference type="HOGENOM" id="CLU_074522_0_1_6"/>
<evidence type="ECO:0000259" key="8">
    <source>
        <dbReference type="Pfam" id="PF02441"/>
    </source>
</evidence>
<feature type="domain" description="Flavoprotein" evidence="8">
    <location>
        <begin position="9"/>
        <end position="170"/>
    </location>
</feature>
<keyword evidence="10" id="KW-1185">Reference proteome</keyword>
<dbReference type="OrthoDB" id="9781577at2"/>
<feature type="binding site" evidence="7">
    <location>
        <position position="128"/>
    </location>
    <ligand>
        <name>FMN</name>
        <dbReference type="ChEBI" id="CHEBI:58210"/>
    </ligand>
</feature>
<dbReference type="Gene3D" id="3.40.50.1950">
    <property type="entry name" value="Flavin prenyltransferase-like"/>
    <property type="match status" value="1"/>
</dbReference>
<dbReference type="InterPro" id="IPR003382">
    <property type="entry name" value="Flavoprotein"/>
</dbReference>
<evidence type="ECO:0000256" key="6">
    <source>
        <dbReference type="ARBA" id="ARBA00060793"/>
    </source>
</evidence>
<dbReference type="eggNOG" id="COG0163">
    <property type="taxonomic scope" value="Bacteria"/>
</dbReference>
<feature type="binding site" evidence="7">
    <location>
        <begin position="16"/>
        <end position="18"/>
    </location>
    <ligand>
        <name>FMN</name>
        <dbReference type="ChEBI" id="CHEBI:58210"/>
    </ligand>
</feature>
<dbReference type="GO" id="GO:0106141">
    <property type="term" value="F:flavin prenyltransferase activity"/>
    <property type="evidence" value="ECO:0007669"/>
    <property type="project" value="UniProtKB-EC"/>
</dbReference>
<keyword evidence="1 7" id="KW-0637">Prenyltransferase</keyword>
<dbReference type="InterPro" id="IPR036551">
    <property type="entry name" value="Flavin_trans-like"/>
</dbReference>
<dbReference type="EC" id="2.5.1.129" evidence="7"/>
<dbReference type="PANTHER" id="PTHR43374:SF1">
    <property type="entry name" value="FLAVIN PRENYLTRANSFERASE PAD1, MITOCHONDRIAL"/>
    <property type="match status" value="1"/>
</dbReference>
<keyword evidence="4 7" id="KW-0808">Transferase</keyword>
<evidence type="ECO:0000256" key="3">
    <source>
        <dbReference type="ARBA" id="ARBA00022643"/>
    </source>
</evidence>
<sequence length="198" mass="21117">MADSPSRPRVIVGISGASGFQYGVKVLQLLRDMQVETHLVMSRAAGLTRQHETGWDRGSVEALADICHPSGAVDAPIASGSFLTQGMIVAPCSMRTLAAIANGISDSLLTRAADVCLKERRRLVLMARETPLHLGHLRHMAAVTEYGAMVFPPVPAMYAMPESIDAMITHSAARAISLLGLQHPAMPRWGGDPELPSG</sequence>
<dbReference type="STRING" id="767434.Fraau_2142"/>
<evidence type="ECO:0000256" key="4">
    <source>
        <dbReference type="ARBA" id="ARBA00022679"/>
    </source>
</evidence>
<keyword evidence="3 7" id="KW-0288">FMN</keyword>
<dbReference type="HAMAP" id="MF_01984">
    <property type="entry name" value="ubiX_pad"/>
    <property type="match status" value="1"/>
</dbReference>
<dbReference type="InterPro" id="IPR004507">
    <property type="entry name" value="UbiX-like"/>
</dbReference>
<dbReference type="GO" id="GO:0016831">
    <property type="term" value="F:carboxy-lyase activity"/>
    <property type="evidence" value="ECO:0007669"/>
    <property type="project" value="TreeGrafter"/>
</dbReference>
<feature type="binding site" evidence="7">
    <location>
        <position position="158"/>
    </location>
    <ligand>
        <name>dimethylallyl phosphate</name>
        <dbReference type="ChEBI" id="CHEBI:88052"/>
    </ligand>
</feature>
<keyword evidence="2 7" id="KW-0285">Flavoprotein</keyword>
<dbReference type="PANTHER" id="PTHR43374">
    <property type="entry name" value="FLAVIN PRENYLTRANSFERASE"/>
    <property type="match status" value="1"/>
</dbReference>
<dbReference type="Pfam" id="PF02441">
    <property type="entry name" value="Flavoprotein"/>
    <property type="match status" value="1"/>
</dbReference>
<feature type="binding site" evidence="7">
    <location>
        <begin position="93"/>
        <end position="96"/>
    </location>
    <ligand>
        <name>FMN</name>
        <dbReference type="ChEBI" id="CHEBI:58210"/>
    </ligand>
</feature>
<evidence type="ECO:0000313" key="10">
    <source>
        <dbReference type="Proteomes" id="UP000005234"/>
    </source>
</evidence>
<dbReference type="SUPFAM" id="SSF52507">
    <property type="entry name" value="Homo-oligomeric flavin-containing Cys decarboxylases, HFCD"/>
    <property type="match status" value="1"/>
</dbReference>
<organism evidence="9 10">
    <name type="scientific">Frateuria aurantia (strain ATCC 33424 / DSM 6220 / KCTC 2777 / LMG 1558 / NBRC 3245 / NCIMB 13370)</name>
    <name type="common">Acetobacter aurantius</name>
    <dbReference type="NCBI Taxonomy" id="767434"/>
    <lineage>
        <taxon>Bacteria</taxon>
        <taxon>Pseudomonadati</taxon>
        <taxon>Pseudomonadota</taxon>
        <taxon>Gammaproteobacteria</taxon>
        <taxon>Lysobacterales</taxon>
        <taxon>Rhodanobacteraceae</taxon>
        <taxon>Frateuria</taxon>
    </lineage>
</organism>
<comment type="catalytic activity">
    <reaction evidence="5 7">
        <text>dimethylallyl phosphate + FMNH2 = prenylated FMNH2 + phosphate</text>
        <dbReference type="Rhea" id="RHEA:37743"/>
        <dbReference type="ChEBI" id="CHEBI:43474"/>
        <dbReference type="ChEBI" id="CHEBI:57618"/>
        <dbReference type="ChEBI" id="CHEBI:87467"/>
        <dbReference type="ChEBI" id="CHEBI:88052"/>
        <dbReference type="EC" id="2.5.1.129"/>
    </reaction>
</comment>
<reference evidence="9" key="1">
    <citation type="submission" date="2012-02" db="EMBL/GenBank/DDBJ databases">
        <title>The complete genome of Frateuria aurantia DSM 6220.</title>
        <authorList>
            <consortium name="US DOE Joint Genome Institute (JGI-PGF)"/>
            <person name="Lucas S."/>
            <person name="Copeland A."/>
            <person name="Lapidus A."/>
            <person name="Glavina del Rio T."/>
            <person name="Dalin E."/>
            <person name="Tice H."/>
            <person name="Bruce D."/>
            <person name="Goodwin L."/>
            <person name="Pitluck S."/>
            <person name="Peters L."/>
            <person name="Ovchinnikova G."/>
            <person name="Teshima H."/>
            <person name="Kyrpides N."/>
            <person name="Mavromatis K."/>
            <person name="Ivanova N."/>
            <person name="Brettin T."/>
            <person name="Detter J.C."/>
            <person name="Han C."/>
            <person name="Larimer F."/>
            <person name="Land M."/>
            <person name="Hauser L."/>
            <person name="Markowitz V."/>
            <person name="Cheng J.-F."/>
            <person name="Hugenholtz P."/>
            <person name="Woyke T."/>
            <person name="Wu D."/>
            <person name="Brambilla E."/>
            <person name="Klenk H.-P."/>
            <person name="Eisen J.A."/>
        </authorList>
    </citation>
    <scope>NUCLEOTIDE SEQUENCE</scope>
    <source>
        <strain evidence="9">DSM 6220</strain>
    </source>
</reference>
<gene>
    <name evidence="7" type="primary">ubiX</name>
    <name evidence="9" type="ordered locus">Fraau_2142</name>
</gene>
<feature type="binding site" evidence="7">
    <location>
        <position position="42"/>
    </location>
    <ligand>
        <name>FMN</name>
        <dbReference type="ChEBI" id="CHEBI:58210"/>
    </ligand>
</feature>
<evidence type="ECO:0000256" key="7">
    <source>
        <dbReference type="HAMAP-Rule" id="MF_01984"/>
    </source>
</evidence>
<dbReference type="EMBL" id="CP003350">
    <property type="protein sequence ID" value="AFC86524.1"/>
    <property type="molecule type" value="Genomic_DNA"/>
</dbReference>
<name>H8L448_FRAAD</name>
<dbReference type="NCBIfam" id="TIGR00421">
    <property type="entry name" value="ubiX_pad"/>
    <property type="match status" value="1"/>
</dbReference>
<evidence type="ECO:0000313" key="9">
    <source>
        <dbReference type="EMBL" id="AFC86524.1"/>
    </source>
</evidence>
<proteinExistence type="inferred from homology"/>
<dbReference type="Proteomes" id="UP000005234">
    <property type="component" value="Chromosome"/>
</dbReference>
<dbReference type="AlphaFoldDB" id="H8L448"/>
<evidence type="ECO:0000256" key="1">
    <source>
        <dbReference type="ARBA" id="ARBA00022602"/>
    </source>
</evidence>
<comment type="similarity">
    <text evidence="6 7">Belongs to the UbiX/PAD1 family.</text>
</comment>
<feature type="binding site" evidence="7">
    <location>
        <position position="174"/>
    </location>
    <ligand>
        <name>dimethylallyl phosphate</name>
        <dbReference type="ChEBI" id="CHEBI:88052"/>
    </ligand>
</feature>
<dbReference type="KEGG" id="fau:Fraau_2142"/>
<comment type="caution">
    <text evidence="7">Lacks conserved residue(s) required for the propagation of feature annotation.</text>
</comment>
<protein>
    <recommendedName>
        <fullName evidence="7">Flavin prenyltransferase UbiX</fullName>
        <ecNumber evidence="7">2.5.1.129</ecNumber>
    </recommendedName>
</protein>
<comment type="function">
    <text evidence="7">Flavin prenyltransferase that catalyzes the synthesis of the prenylated FMN cofactor (prenyl-FMN) for 4-hydroxy-3-polyprenylbenzoic acid decarboxylase UbiD. The prenyltransferase is metal-independent and links a dimethylallyl moiety from dimethylallyl monophosphate (DMAP) to the flavin N5 and C6 atoms of FMN.</text>
</comment>
<evidence type="ECO:0000256" key="2">
    <source>
        <dbReference type="ARBA" id="ARBA00022630"/>
    </source>
</evidence>